<sequence length="24" mass="2702">MKLRICMFIIFGICEALILGSTTK</sequence>
<protein>
    <submittedName>
        <fullName evidence="1">Uncharacterized protein</fullName>
    </submittedName>
</protein>
<organism evidence="1">
    <name type="scientific">Rhizophora mucronata</name>
    <name type="common">Asiatic mangrove</name>
    <dbReference type="NCBI Taxonomy" id="61149"/>
    <lineage>
        <taxon>Eukaryota</taxon>
        <taxon>Viridiplantae</taxon>
        <taxon>Streptophyta</taxon>
        <taxon>Embryophyta</taxon>
        <taxon>Tracheophyta</taxon>
        <taxon>Spermatophyta</taxon>
        <taxon>Magnoliopsida</taxon>
        <taxon>eudicotyledons</taxon>
        <taxon>Gunneridae</taxon>
        <taxon>Pentapetalae</taxon>
        <taxon>rosids</taxon>
        <taxon>fabids</taxon>
        <taxon>Malpighiales</taxon>
        <taxon>Rhizophoraceae</taxon>
        <taxon>Rhizophora</taxon>
    </lineage>
</organism>
<dbReference type="EMBL" id="GGEC01056665">
    <property type="protein sequence ID" value="MBX37149.1"/>
    <property type="molecule type" value="Transcribed_RNA"/>
</dbReference>
<dbReference type="AlphaFoldDB" id="A0A2P2N3U5"/>
<proteinExistence type="predicted"/>
<name>A0A2P2N3U5_RHIMU</name>
<evidence type="ECO:0000313" key="1">
    <source>
        <dbReference type="EMBL" id="MBX37149.1"/>
    </source>
</evidence>
<reference evidence="1" key="1">
    <citation type="submission" date="2018-02" db="EMBL/GenBank/DDBJ databases">
        <title>Rhizophora mucronata_Transcriptome.</title>
        <authorList>
            <person name="Meera S.P."/>
            <person name="Sreeshan A."/>
            <person name="Augustine A."/>
        </authorList>
    </citation>
    <scope>NUCLEOTIDE SEQUENCE</scope>
    <source>
        <tissue evidence="1">Leaf</tissue>
    </source>
</reference>
<accession>A0A2P2N3U5</accession>